<dbReference type="Proteomes" id="UP001189429">
    <property type="component" value="Unassembled WGS sequence"/>
</dbReference>
<keyword evidence="3" id="KW-1185">Reference proteome</keyword>
<dbReference type="EMBL" id="CAUYUJ010000826">
    <property type="protein sequence ID" value="CAK0792748.1"/>
    <property type="molecule type" value="Genomic_DNA"/>
</dbReference>
<gene>
    <name evidence="2" type="ORF">PCOR1329_LOCUS3236</name>
</gene>
<comment type="caution">
    <text evidence="2">The sequence shown here is derived from an EMBL/GenBank/DDBJ whole genome shotgun (WGS) entry which is preliminary data.</text>
</comment>
<evidence type="ECO:0000313" key="3">
    <source>
        <dbReference type="Proteomes" id="UP001189429"/>
    </source>
</evidence>
<reference evidence="2" key="1">
    <citation type="submission" date="2023-10" db="EMBL/GenBank/DDBJ databases">
        <authorList>
            <person name="Chen Y."/>
            <person name="Shah S."/>
            <person name="Dougan E. K."/>
            <person name="Thang M."/>
            <person name="Chan C."/>
        </authorList>
    </citation>
    <scope>NUCLEOTIDE SEQUENCE [LARGE SCALE GENOMIC DNA]</scope>
</reference>
<protein>
    <submittedName>
        <fullName evidence="2">Uncharacterized protein</fullName>
    </submittedName>
</protein>
<evidence type="ECO:0000313" key="2">
    <source>
        <dbReference type="EMBL" id="CAK0792748.1"/>
    </source>
</evidence>
<feature type="non-terminal residue" evidence="2">
    <location>
        <position position="1"/>
    </location>
</feature>
<organism evidence="2 3">
    <name type="scientific">Prorocentrum cordatum</name>
    <dbReference type="NCBI Taxonomy" id="2364126"/>
    <lineage>
        <taxon>Eukaryota</taxon>
        <taxon>Sar</taxon>
        <taxon>Alveolata</taxon>
        <taxon>Dinophyceae</taxon>
        <taxon>Prorocentrales</taxon>
        <taxon>Prorocentraceae</taxon>
        <taxon>Prorocentrum</taxon>
    </lineage>
</organism>
<proteinExistence type="predicted"/>
<accession>A0ABN9PIG0</accession>
<feature type="region of interest" description="Disordered" evidence="1">
    <location>
        <begin position="139"/>
        <end position="170"/>
    </location>
</feature>
<evidence type="ECO:0000256" key="1">
    <source>
        <dbReference type="SAM" id="MobiDB-lite"/>
    </source>
</evidence>
<name>A0ABN9PIG0_9DINO</name>
<sequence length="170" mass="18758">PRPPHRFRPLSKRRLRNKNVHVCLCSLCVPPAYAAVCSSAFEDAVQALRLRRLAELFEAVAQVRFAPSECTLQDRCLVAGAAPLPEGILAHGEASRDGGFLRRLRAGAAELLADGGPMDCRPKGLKSAKYDFDYTRRREITAARPGEPSSPRRDFPWSPGRNAPQERPGE</sequence>